<dbReference type="SMART" id="SM00052">
    <property type="entry name" value="EAL"/>
    <property type="match status" value="1"/>
</dbReference>
<evidence type="ECO:0000259" key="4">
    <source>
        <dbReference type="PROSITE" id="PS51371"/>
    </source>
</evidence>
<dbReference type="Pfam" id="PF00563">
    <property type="entry name" value="EAL"/>
    <property type="match status" value="1"/>
</dbReference>
<dbReference type="CDD" id="cd01948">
    <property type="entry name" value="EAL"/>
    <property type="match status" value="1"/>
</dbReference>
<keyword evidence="1" id="KW-0129">CBS domain</keyword>
<evidence type="ECO:0000259" key="3">
    <source>
        <dbReference type="PROSITE" id="PS50887"/>
    </source>
</evidence>
<dbReference type="PANTHER" id="PTHR33121">
    <property type="entry name" value="CYCLIC DI-GMP PHOSPHODIESTERASE PDEF"/>
    <property type="match status" value="1"/>
</dbReference>
<dbReference type="Proteomes" id="UP000287502">
    <property type="component" value="Chromosome"/>
</dbReference>
<dbReference type="PROSITE" id="PS50887">
    <property type="entry name" value="GGDEF"/>
    <property type="match status" value="1"/>
</dbReference>
<dbReference type="InterPro" id="IPR046342">
    <property type="entry name" value="CBS_dom_sf"/>
</dbReference>
<sequence length="610" mass="69805">MIYTDIISVNLYYEGVRMLPQHWKEHLSKVEHAFQPIVNPFSGVTFAVEALLRGWERCGFDSIAEFFDTAFRENLLFEVDLELRRKAMMKFRTIEGFRKMKLFYNYDIRIVNMPDFTKGRTKALLTANDLEPDAFCFEISERHKHSFIKNTKNIFENVKQYGCRIAIDDFGAGFANFELFYYSEPNFLKIDKFLIQGIDEDIKKKKYCSNLTGLAHFFGITIVAEGVETKKEFLTCKEMGFDLIQGYFIQKPSVDVKDIMPVYSSVQYIDQTDKRNLSEDAYLISNEIVKLSPVNVSESAERVLENIRNHMNVPIVPIVDDTDMPLGIISERNLKEYLYHPFGKELLHNKSLTVNIRKFITSCPIVEINVPIEKILELFVANKETDGVIITKGLKYFGFLTAQSLLNTLNEKNLAFARDMNPLTKLSGNSLINGYLNDAFRDEHSQYFLVYFDFDNFKPFNDRFGFRQGDRAIVLFSDILKKDFSGKNEFIGHIGGDDFFGGISCNGMVCAMAVDKIRKTIKKFTDSVISFYSPSEVKQGYYTGKDRQGNDSVFPLLSISAAIIELPSGRREHTPDEIANILADLKKKAKSSEEKIAVASISEALAETTH</sequence>
<reference evidence="5 6" key="1">
    <citation type="submission" date="2019-01" db="EMBL/GenBank/DDBJ databases">
        <title>Geovibrio thiophilus DSM 11263, complete genome.</title>
        <authorList>
            <person name="Spring S."/>
            <person name="Bunk B."/>
            <person name="Sproer C."/>
        </authorList>
    </citation>
    <scope>NUCLEOTIDE SEQUENCE [LARGE SCALE GENOMIC DNA]</scope>
    <source>
        <strain evidence="5 6">DSM 11263</strain>
    </source>
</reference>
<dbReference type="EMBL" id="CP035108">
    <property type="protein sequence ID" value="QAR34384.1"/>
    <property type="molecule type" value="Genomic_DNA"/>
</dbReference>
<dbReference type="InterPro" id="IPR029787">
    <property type="entry name" value="Nucleotide_cyclase"/>
</dbReference>
<dbReference type="GO" id="GO:0071111">
    <property type="term" value="F:cyclic-guanylate-specific phosphodiesterase activity"/>
    <property type="evidence" value="ECO:0007669"/>
    <property type="project" value="InterPro"/>
</dbReference>
<dbReference type="Pfam" id="PF00571">
    <property type="entry name" value="CBS"/>
    <property type="match status" value="1"/>
</dbReference>
<feature type="domain" description="GGDEF" evidence="3">
    <location>
        <begin position="445"/>
        <end position="603"/>
    </location>
</feature>
<dbReference type="KEGG" id="gtl:EP073_13525"/>
<dbReference type="InterPro" id="IPR035919">
    <property type="entry name" value="EAL_sf"/>
</dbReference>
<dbReference type="OrthoDB" id="7251575at2"/>
<dbReference type="PROSITE" id="PS50883">
    <property type="entry name" value="EAL"/>
    <property type="match status" value="1"/>
</dbReference>
<dbReference type="Gene3D" id="3.20.20.450">
    <property type="entry name" value="EAL domain"/>
    <property type="match status" value="1"/>
</dbReference>
<dbReference type="InterPro" id="IPR050706">
    <property type="entry name" value="Cyclic-di-GMP_PDE-like"/>
</dbReference>
<organism evidence="5 6">
    <name type="scientific">Geovibrio thiophilus</name>
    <dbReference type="NCBI Taxonomy" id="139438"/>
    <lineage>
        <taxon>Bacteria</taxon>
        <taxon>Pseudomonadati</taxon>
        <taxon>Deferribacterota</taxon>
        <taxon>Deferribacteres</taxon>
        <taxon>Deferribacterales</taxon>
        <taxon>Geovibrionaceae</taxon>
        <taxon>Geovibrio</taxon>
    </lineage>
</organism>
<gene>
    <name evidence="5" type="ORF">EP073_13525</name>
</gene>
<dbReference type="Pfam" id="PF00990">
    <property type="entry name" value="GGDEF"/>
    <property type="match status" value="1"/>
</dbReference>
<dbReference type="Gene3D" id="3.30.70.270">
    <property type="match status" value="1"/>
</dbReference>
<proteinExistence type="predicted"/>
<keyword evidence="6" id="KW-1185">Reference proteome</keyword>
<feature type="domain" description="CBS" evidence="4">
    <location>
        <begin position="284"/>
        <end position="345"/>
    </location>
</feature>
<evidence type="ECO:0000259" key="2">
    <source>
        <dbReference type="PROSITE" id="PS50883"/>
    </source>
</evidence>
<dbReference type="PROSITE" id="PS51371">
    <property type="entry name" value="CBS"/>
    <property type="match status" value="1"/>
</dbReference>
<dbReference type="SMART" id="SM00267">
    <property type="entry name" value="GGDEF"/>
    <property type="match status" value="1"/>
</dbReference>
<name>A0A410K1U9_9BACT</name>
<dbReference type="SUPFAM" id="SSF141868">
    <property type="entry name" value="EAL domain-like"/>
    <property type="match status" value="1"/>
</dbReference>
<evidence type="ECO:0000313" key="5">
    <source>
        <dbReference type="EMBL" id="QAR34384.1"/>
    </source>
</evidence>
<feature type="domain" description="EAL" evidence="2">
    <location>
        <begin position="12"/>
        <end position="266"/>
    </location>
</feature>
<dbReference type="InterPro" id="IPR000644">
    <property type="entry name" value="CBS_dom"/>
</dbReference>
<dbReference type="AlphaFoldDB" id="A0A410K1U9"/>
<evidence type="ECO:0000313" key="6">
    <source>
        <dbReference type="Proteomes" id="UP000287502"/>
    </source>
</evidence>
<dbReference type="InterPro" id="IPR001633">
    <property type="entry name" value="EAL_dom"/>
</dbReference>
<dbReference type="SUPFAM" id="SSF55073">
    <property type="entry name" value="Nucleotide cyclase"/>
    <property type="match status" value="1"/>
</dbReference>
<dbReference type="InterPro" id="IPR000160">
    <property type="entry name" value="GGDEF_dom"/>
</dbReference>
<accession>A0A410K1U9</accession>
<evidence type="ECO:0000256" key="1">
    <source>
        <dbReference type="PROSITE-ProRule" id="PRU00703"/>
    </source>
</evidence>
<dbReference type="InterPro" id="IPR043128">
    <property type="entry name" value="Rev_trsase/Diguanyl_cyclase"/>
</dbReference>
<dbReference type="PANTHER" id="PTHR33121:SF76">
    <property type="entry name" value="SIGNALING PROTEIN"/>
    <property type="match status" value="1"/>
</dbReference>
<protein>
    <submittedName>
        <fullName evidence="5">GGDEF domain-containing protein</fullName>
    </submittedName>
</protein>
<dbReference type="SUPFAM" id="SSF54631">
    <property type="entry name" value="CBS-domain pair"/>
    <property type="match status" value="1"/>
</dbReference>